<gene>
    <name evidence="1" type="ORF">LCGC14_2364610</name>
</gene>
<feature type="non-terminal residue" evidence="1">
    <location>
        <position position="244"/>
    </location>
</feature>
<organism evidence="1">
    <name type="scientific">marine sediment metagenome</name>
    <dbReference type="NCBI Taxonomy" id="412755"/>
    <lineage>
        <taxon>unclassified sequences</taxon>
        <taxon>metagenomes</taxon>
        <taxon>ecological metagenomes</taxon>
    </lineage>
</organism>
<reference evidence="1" key="1">
    <citation type="journal article" date="2015" name="Nature">
        <title>Complex archaea that bridge the gap between prokaryotes and eukaryotes.</title>
        <authorList>
            <person name="Spang A."/>
            <person name="Saw J.H."/>
            <person name="Jorgensen S.L."/>
            <person name="Zaremba-Niedzwiedzka K."/>
            <person name="Martijn J."/>
            <person name="Lind A.E."/>
            <person name="van Eijk R."/>
            <person name="Schleper C."/>
            <person name="Guy L."/>
            <person name="Ettema T.J."/>
        </authorList>
    </citation>
    <scope>NUCLEOTIDE SEQUENCE</scope>
</reference>
<name>A0A0F9CSW9_9ZZZZ</name>
<comment type="caution">
    <text evidence="1">The sequence shown here is derived from an EMBL/GenBank/DDBJ whole genome shotgun (WGS) entry which is preliminary data.</text>
</comment>
<proteinExistence type="predicted"/>
<dbReference type="AlphaFoldDB" id="A0A0F9CSW9"/>
<dbReference type="EMBL" id="LAZR01034719">
    <property type="protein sequence ID" value="KKL44546.1"/>
    <property type="molecule type" value="Genomic_DNA"/>
</dbReference>
<protein>
    <submittedName>
        <fullName evidence="1">Uncharacterized protein</fullName>
    </submittedName>
</protein>
<accession>A0A0F9CSW9</accession>
<evidence type="ECO:0000313" key="1">
    <source>
        <dbReference type="EMBL" id="KKL44546.1"/>
    </source>
</evidence>
<sequence>MNRTEVLEQMEPVLATRVREIEHTPATRIEVTPEMVGTIRPGRGTRTIQMAEEGVRSMATFLGLPWTLAAQIHPATFSRVATELLGAKERYALVVKDDMVTGLAKSHQYHQLNAERVLRAIEAGAPGIDYHRVVLTGASTVSLEVVGERRQAVKRGDLIRAGANIVFSPLGEVQPSIQSYVLRLVCTNGMTDNAVLRNFTYGGGGGGEGDDVWQWFRNSTREAYGALDSIVTRYRELSGERIRP</sequence>